<evidence type="ECO:0000313" key="4">
    <source>
        <dbReference type="Proteomes" id="UP000002872"/>
    </source>
</evidence>
<feature type="region of interest" description="Disordered" evidence="1">
    <location>
        <begin position="118"/>
        <end position="149"/>
    </location>
</feature>
<dbReference type="VEuPathDB" id="MicrosporidiaDB:NEQG_00673"/>
<feature type="transmembrane region" description="Helical" evidence="2">
    <location>
        <begin position="260"/>
        <end position="282"/>
    </location>
</feature>
<evidence type="ECO:0000256" key="2">
    <source>
        <dbReference type="SAM" id="Phobius"/>
    </source>
</evidence>
<dbReference type="EMBL" id="GL870877">
    <property type="protein sequence ID" value="EIJ88854.1"/>
    <property type="molecule type" value="Genomic_DNA"/>
</dbReference>
<keyword evidence="2" id="KW-1133">Transmembrane helix</keyword>
<name>I3EI07_NEMP3</name>
<dbReference type="Proteomes" id="UP000002872">
    <property type="component" value="Unassembled WGS sequence"/>
</dbReference>
<dbReference type="HOGENOM" id="CLU_927779_0_0_1"/>
<evidence type="ECO:0000313" key="3">
    <source>
        <dbReference type="EMBL" id="EIJ88854.1"/>
    </source>
</evidence>
<reference evidence="3" key="1">
    <citation type="submission" date="2011-01" db="EMBL/GenBank/DDBJ databases">
        <title>The Genome Sequence of Nematocida parisii strain ERTm3.</title>
        <authorList>
            <consortium name="The Broad Institute Genome Sequencing Platform"/>
            <consortium name="The Broad Institute Genome Sequencing Center for Infectious Disease"/>
            <person name="Cuomo C."/>
            <person name="Troemel E."/>
            <person name="Young S.K."/>
            <person name="Zeng Q."/>
            <person name="Gargeya S."/>
            <person name="Fitzgerald M."/>
            <person name="Haas B."/>
            <person name="Abouelleil A."/>
            <person name="Alvarado L."/>
            <person name="Arachchi H.M."/>
            <person name="Berlin A."/>
            <person name="Chapman S.B."/>
            <person name="Gearin G."/>
            <person name="Goldberg J."/>
            <person name="Griggs A."/>
            <person name="Gujja S."/>
            <person name="Hansen M."/>
            <person name="Heiman D."/>
            <person name="Howarth C."/>
            <person name="Larimer J."/>
            <person name="Lui A."/>
            <person name="MacDonald P.J.P."/>
            <person name="McCowen C."/>
            <person name="Montmayeur A."/>
            <person name="Murphy C."/>
            <person name="Neiman D."/>
            <person name="Pearson M."/>
            <person name="Priest M."/>
            <person name="Roberts A."/>
            <person name="Saif S."/>
            <person name="Shea T."/>
            <person name="Sisk P."/>
            <person name="Stolte C."/>
            <person name="Sykes S."/>
            <person name="Wortman J."/>
            <person name="Nusbaum C."/>
            <person name="Birren B."/>
        </authorList>
    </citation>
    <scope>NUCLEOTIDE SEQUENCE</scope>
    <source>
        <strain evidence="3">ERTm3</strain>
    </source>
</reference>
<dbReference type="InParanoid" id="I3EI07"/>
<gene>
    <name evidence="3" type="ORF">NEQG_00673</name>
</gene>
<dbReference type="OrthoDB" id="1397969at2759"/>
<keyword evidence="4" id="KW-1185">Reference proteome</keyword>
<organism evidence="3 4">
    <name type="scientific">Nematocida parisii (strain ERTm3)</name>
    <name type="common">Nematode killer fungus</name>
    <dbReference type="NCBI Taxonomy" id="935791"/>
    <lineage>
        <taxon>Eukaryota</taxon>
        <taxon>Fungi</taxon>
        <taxon>Fungi incertae sedis</taxon>
        <taxon>Microsporidia</taxon>
        <taxon>Nematocida</taxon>
    </lineage>
</organism>
<accession>I3EI07</accession>
<feature type="transmembrane region" description="Helical" evidence="2">
    <location>
        <begin position="37"/>
        <end position="55"/>
    </location>
</feature>
<protein>
    <submittedName>
        <fullName evidence="3">Uncharacterized protein</fullName>
    </submittedName>
</protein>
<evidence type="ECO:0000256" key="1">
    <source>
        <dbReference type="SAM" id="MobiDB-lite"/>
    </source>
</evidence>
<sequence length="300" mass="34124">MTCSPEDNGHCTSLYSGLGKFEPTLTAFRRLHPSAEFFMWVFSILSGIYIIFWAIQSLANSHRYKGSTNSNNLRNKLIRCIIHQKIFETEEEAQKAVEASKLISYTCLKSTADDTQQLLEDSEPTPSDQTTALSESTISKEPTPSDQTTALDESITLDHTTISDELTISSESITSDQTTKPSMHFKNLKDASKTILRMKKSKSIKLKNRFNPNKAVKYNFTSDEITMISDELDKLYEVDLWLYNKIYAIPAFINALIHKVGVACIIMTLFIFSYYILPIWLIRTGIYVEMNKTSLFSENN</sequence>
<keyword evidence="2" id="KW-0472">Membrane</keyword>
<keyword evidence="2" id="KW-0812">Transmembrane</keyword>
<dbReference type="OMA" id="ANSHRYK"/>
<proteinExistence type="predicted"/>
<dbReference type="AlphaFoldDB" id="I3EI07"/>